<keyword evidence="1" id="KW-0812">Transmembrane</keyword>
<proteinExistence type="predicted"/>
<dbReference type="EMBL" id="JAGHKO010000001">
    <property type="protein sequence ID" value="MBO9200014.1"/>
    <property type="molecule type" value="Genomic_DNA"/>
</dbReference>
<dbReference type="Pfam" id="PF13584">
    <property type="entry name" value="BatD"/>
    <property type="match status" value="2"/>
</dbReference>
<dbReference type="Proteomes" id="UP000677244">
    <property type="component" value="Unassembled WGS sequence"/>
</dbReference>
<evidence type="ECO:0000256" key="1">
    <source>
        <dbReference type="SAM" id="Phobius"/>
    </source>
</evidence>
<accession>A0ABS3YQ47</accession>
<gene>
    <name evidence="2" type="ORF">J7I42_07035</name>
</gene>
<sequence length="617" mass="68351">MLQLVTNVKTNSIRKLLHIILAGLFCCLINGPLMAQVKFYTMVSESDIAVRQTFQVQYIVEGANSIRQFEVPRFKDFEVAEMFDYSTSSFGQGQSLDTYSKIIVLMASKKGKFTIPGATAVINGKQMRSNAVAIAVKAGVPGMNNINPDDIDTEEESLLHPGENIKDKIDKNLFLRVETSKNTCYVGEPLMVVYKAYSRLNANSQVVKRPSLTGFSVMEMVDAYDGKPEIEKLNGRSYYTNLVRKVQLFPLQEGVYTLDPAEIESVVHFVKTNEPASKKRSLSLYNRSGTPMYPLAVDHRTILRTAPVTITVKPLPTANQPADFSGAVGQFTLTVKTPTAPIHVGDLVKIQVTINGSGNLSLLTPPAIKWPKGVDTAEPAVKENINKYIFPLSGSKTFEYSFAAPDTGDFIIPVVHLPYYDPKEKKYKTAASDSITMHVLAGVKKATAGAPASVDQGSGIQPTFYWFGGIVLAIIAVIGYQVISLRNAKKKEKARLTATLPIKETPTPQQIVTRLLANAKQALQNNQPSIFYREVQQALWQVVRDTWRVLPSKLNKYHTTQLLAEKGVPDETIKNFSAILDECEWALYTPDQSIKSMEGLMDKAEVLLKELVENRES</sequence>
<evidence type="ECO:0000313" key="3">
    <source>
        <dbReference type="Proteomes" id="UP000677244"/>
    </source>
</evidence>
<dbReference type="PANTHER" id="PTHR40940">
    <property type="entry name" value="PROTEIN BATD-RELATED"/>
    <property type="match status" value="1"/>
</dbReference>
<reference evidence="2 3" key="1">
    <citation type="submission" date="2021-03" db="EMBL/GenBank/DDBJ databases">
        <title>Assistant Professor.</title>
        <authorList>
            <person name="Huq M.A."/>
        </authorList>
    </citation>
    <scope>NUCLEOTIDE SEQUENCE [LARGE SCALE GENOMIC DNA]</scope>
    <source>
        <strain evidence="2 3">MAH-29</strain>
    </source>
</reference>
<dbReference type="PANTHER" id="PTHR40940:SF2">
    <property type="entry name" value="BATD"/>
    <property type="match status" value="1"/>
</dbReference>
<dbReference type="RefSeq" id="WP_209138065.1">
    <property type="nucleotide sequence ID" value="NZ_JAGHKO010000001.1"/>
</dbReference>
<name>A0ABS3YQ47_9BACT</name>
<keyword evidence="1" id="KW-1133">Transmembrane helix</keyword>
<dbReference type="InterPro" id="IPR025738">
    <property type="entry name" value="BatD"/>
</dbReference>
<comment type="caution">
    <text evidence="2">The sequence shown here is derived from an EMBL/GenBank/DDBJ whole genome shotgun (WGS) entry which is preliminary data.</text>
</comment>
<feature type="transmembrane region" description="Helical" evidence="1">
    <location>
        <begin position="464"/>
        <end position="483"/>
    </location>
</feature>
<evidence type="ECO:0000313" key="2">
    <source>
        <dbReference type="EMBL" id="MBO9200014.1"/>
    </source>
</evidence>
<protein>
    <submittedName>
        <fullName evidence="2">Protein BatD</fullName>
    </submittedName>
</protein>
<organism evidence="2 3">
    <name type="scientific">Niastella soli</name>
    <dbReference type="NCBI Taxonomy" id="2821487"/>
    <lineage>
        <taxon>Bacteria</taxon>
        <taxon>Pseudomonadati</taxon>
        <taxon>Bacteroidota</taxon>
        <taxon>Chitinophagia</taxon>
        <taxon>Chitinophagales</taxon>
        <taxon>Chitinophagaceae</taxon>
        <taxon>Niastella</taxon>
    </lineage>
</organism>
<keyword evidence="3" id="KW-1185">Reference proteome</keyword>
<keyword evidence="1" id="KW-0472">Membrane</keyword>